<dbReference type="InterPro" id="IPR002575">
    <property type="entry name" value="Aminoglycoside_PTrfase"/>
</dbReference>
<dbReference type="Proteomes" id="UP000613840">
    <property type="component" value="Unassembled WGS sequence"/>
</dbReference>
<keyword evidence="3" id="KW-1185">Reference proteome</keyword>
<dbReference type="InterPro" id="IPR011009">
    <property type="entry name" value="Kinase-like_dom_sf"/>
</dbReference>
<feature type="domain" description="Aminoglycoside phosphotransferase" evidence="1">
    <location>
        <begin position="24"/>
        <end position="243"/>
    </location>
</feature>
<dbReference type="RefSeq" id="WP_188897457.1">
    <property type="nucleotide sequence ID" value="NZ_BMMZ01000014.1"/>
</dbReference>
<organism evidence="2 3">
    <name type="scientific">Microlunatus endophyticus</name>
    <dbReference type="NCBI Taxonomy" id="1716077"/>
    <lineage>
        <taxon>Bacteria</taxon>
        <taxon>Bacillati</taxon>
        <taxon>Actinomycetota</taxon>
        <taxon>Actinomycetes</taxon>
        <taxon>Propionibacteriales</taxon>
        <taxon>Propionibacteriaceae</taxon>
        <taxon>Microlunatus</taxon>
    </lineage>
</organism>
<sequence>MRFTDGTAIADAFTLGEVHKFTHVADGMMARIWRLDSTSGSYAVKEFRDFVDVDELASRVEASTQLANAARESGVVGPRAVRDSAGELVGRVGIGDDSDAVYASVSTWIDGRPLQLTRDVSDAAAWLGRMAATIECAPDPPAAQSLDPWLMNWLTTVPAIFEWQTALEQSRRADKAWAELLSARLGQLTRLAESVTPATDARQSVLHTDMQPKNVLVTSTGFALLDWDDAARCSVDRILARTLIEWFTPGGVRPDLITGFMRAYRADGGRGVIEDVTAFGYAVAAFLNHLYETIQSELTSDRASGDSSGELVAALTRPLDTSTMEDVLAVVREIS</sequence>
<name>A0A917SFG9_9ACTN</name>
<dbReference type="EMBL" id="BMMZ01000014">
    <property type="protein sequence ID" value="GGL78908.1"/>
    <property type="molecule type" value="Genomic_DNA"/>
</dbReference>
<dbReference type="SUPFAM" id="SSF56112">
    <property type="entry name" value="Protein kinase-like (PK-like)"/>
    <property type="match status" value="1"/>
</dbReference>
<evidence type="ECO:0000259" key="1">
    <source>
        <dbReference type="Pfam" id="PF01636"/>
    </source>
</evidence>
<evidence type="ECO:0000313" key="3">
    <source>
        <dbReference type="Proteomes" id="UP000613840"/>
    </source>
</evidence>
<dbReference type="AlphaFoldDB" id="A0A917SFG9"/>
<gene>
    <name evidence="2" type="ORF">GCM10011575_41610</name>
</gene>
<dbReference type="Pfam" id="PF01636">
    <property type="entry name" value="APH"/>
    <property type="match status" value="1"/>
</dbReference>
<protein>
    <recommendedName>
        <fullName evidence="1">Aminoglycoside phosphotransferase domain-containing protein</fullName>
    </recommendedName>
</protein>
<comment type="caution">
    <text evidence="2">The sequence shown here is derived from an EMBL/GenBank/DDBJ whole genome shotgun (WGS) entry which is preliminary data.</text>
</comment>
<reference evidence="2" key="1">
    <citation type="journal article" date="2014" name="Int. J. Syst. Evol. Microbiol.">
        <title>Complete genome sequence of Corynebacterium casei LMG S-19264T (=DSM 44701T), isolated from a smear-ripened cheese.</title>
        <authorList>
            <consortium name="US DOE Joint Genome Institute (JGI-PGF)"/>
            <person name="Walter F."/>
            <person name="Albersmeier A."/>
            <person name="Kalinowski J."/>
            <person name="Ruckert C."/>
        </authorList>
    </citation>
    <scope>NUCLEOTIDE SEQUENCE</scope>
    <source>
        <strain evidence="2">CGMCC 4.7306</strain>
    </source>
</reference>
<accession>A0A917SFG9</accession>
<proteinExistence type="predicted"/>
<evidence type="ECO:0000313" key="2">
    <source>
        <dbReference type="EMBL" id="GGL78908.1"/>
    </source>
</evidence>
<dbReference type="Gene3D" id="3.90.1200.10">
    <property type="match status" value="1"/>
</dbReference>
<reference evidence="2" key="2">
    <citation type="submission" date="2020-09" db="EMBL/GenBank/DDBJ databases">
        <authorList>
            <person name="Sun Q."/>
            <person name="Zhou Y."/>
        </authorList>
    </citation>
    <scope>NUCLEOTIDE SEQUENCE</scope>
    <source>
        <strain evidence="2">CGMCC 4.7306</strain>
    </source>
</reference>